<evidence type="ECO:0000313" key="15">
    <source>
        <dbReference type="RefSeq" id="XP_025029950.1"/>
    </source>
</evidence>
<dbReference type="KEGG" id="pbi:112542138"/>
<keyword evidence="10" id="KW-0325">Glycoprotein</keyword>
<reference evidence="15" key="1">
    <citation type="submission" date="2025-08" db="UniProtKB">
        <authorList>
            <consortium name="RefSeq"/>
        </authorList>
    </citation>
    <scope>IDENTIFICATION</scope>
    <source>
        <tissue evidence="15">Liver</tissue>
    </source>
</reference>
<evidence type="ECO:0000256" key="3">
    <source>
        <dbReference type="ARBA" id="ARBA00022692"/>
    </source>
</evidence>
<keyword evidence="7 12" id="KW-0472">Membrane</keyword>
<dbReference type="GO" id="GO:0005886">
    <property type="term" value="C:plasma membrane"/>
    <property type="evidence" value="ECO:0007669"/>
    <property type="project" value="UniProtKB-ARBA"/>
</dbReference>
<dbReference type="GeneID" id="112542138"/>
<dbReference type="CDD" id="cd00063">
    <property type="entry name" value="FN3"/>
    <property type="match status" value="1"/>
</dbReference>
<dbReference type="GO" id="GO:0004896">
    <property type="term" value="F:cytokine receptor activity"/>
    <property type="evidence" value="ECO:0007669"/>
    <property type="project" value="InterPro"/>
</dbReference>
<dbReference type="SUPFAM" id="SSF49265">
    <property type="entry name" value="Fibronectin type III"/>
    <property type="match status" value="3"/>
</dbReference>
<keyword evidence="6 12" id="KW-1133">Transmembrane helix</keyword>
<feature type="compositionally biased region" description="Polar residues" evidence="11">
    <location>
        <begin position="751"/>
        <end position="760"/>
    </location>
</feature>
<keyword evidence="5" id="KW-0677">Repeat</keyword>
<keyword evidence="9 15" id="KW-0675">Receptor</keyword>
<keyword evidence="8" id="KW-1015">Disulfide bond</keyword>
<dbReference type="PROSITE" id="PS01353">
    <property type="entry name" value="HEMATOPO_REC_L_F2"/>
    <property type="match status" value="1"/>
</dbReference>
<evidence type="ECO:0000256" key="8">
    <source>
        <dbReference type="ARBA" id="ARBA00023157"/>
    </source>
</evidence>
<dbReference type="SMART" id="SM00060">
    <property type="entry name" value="FN3"/>
    <property type="match status" value="4"/>
</dbReference>
<sequence length="858" mass="95591">MIWKMGNKQLMAPQYSFSNGVEVSNITVGPFKEPVTSLSCCVLEHGIPQVMNFTQIQAGYPPSQPQNLTCIFNITSKTLACQWDPGQDSLLPTRVALKGFRSSKECKPLASIPDCVPEPGQPSCTIQRSDLPLHQEMLFWVSVENALGTVTSDPLCADPMNLALLEPPAIQDIRSVPKETDCVLVAWVAAKGSDHMGQVCDLRYQVEGSPEWSLVHNITTRHRQIQQCGFLFGSRYHFQMRCRILPLSSWSNCSSWSDWSPAKLFTTHEKAPSGKLDAWWKLQESGKGTEVRLLWKPKCAGLSKHAEPQKNWLQLKLMLVQIQTLALLLIWSSVLDECRLDELQIRFISTQPTSQPANRPYLVLQPMRPDEANGRILGYWAALGTRQHNGESPLSLCNTTERQCTFSVPPGTQRIYLTAYNSRGASQPTEIFLLEKKGQPVLRIQAFPHSEKSFQLWWDPPRTPATGYIIEWHRVTSAAGDYSIEWKKLHNGSITQTLIQENIEPFQRYNISIYPLYRDGVGVPQSVEAYTRQKAPSSSPKVHPRNIGVSTAEVCWEPLPIEEQNGFITSYTLFWINPSEAARSVVVNASVDTLTISGLWPSRMYSLHIMASTKGGSTNGTSHMITTKAMDNLDITIMYLLIGLLLAMIIGMVICFQKSKRMKTQFWPSVPDPANSSLGKWAPAVLQEETLQAPKACELSPVIVSAILVIETDEKKCLSCGKSEPSPALEDSPAALSDSYPREAKGALPTGGSTPTSYMNSPESVQYAKVLGGSYRSQQEASPTLYIHSSSRQPLLRSLTPSPKPYKNLWFHSNQPERATSSSFKEEAVFLDGALLDFPLLQGLKIDGDEDLCNFRKL</sequence>
<feature type="region of interest" description="Disordered" evidence="11">
    <location>
        <begin position="720"/>
        <end position="760"/>
    </location>
</feature>
<evidence type="ECO:0000256" key="1">
    <source>
        <dbReference type="ARBA" id="ARBA00004479"/>
    </source>
</evidence>
<dbReference type="InterPro" id="IPR003961">
    <property type="entry name" value="FN3_dom"/>
</dbReference>
<evidence type="ECO:0000256" key="12">
    <source>
        <dbReference type="SAM" id="Phobius"/>
    </source>
</evidence>
<evidence type="ECO:0000256" key="9">
    <source>
        <dbReference type="ARBA" id="ARBA00023170"/>
    </source>
</evidence>
<dbReference type="RefSeq" id="XP_025029950.1">
    <property type="nucleotide sequence ID" value="XM_025174182.1"/>
</dbReference>
<feature type="transmembrane region" description="Helical" evidence="12">
    <location>
        <begin position="637"/>
        <end position="656"/>
    </location>
</feature>
<dbReference type="PANTHER" id="PTHR48423">
    <property type="entry name" value="INTERLEUKIN-27 RECEPTOR SUBUNIT ALPHA"/>
    <property type="match status" value="1"/>
</dbReference>
<dbReference type="InterPro" id="IPR003529">
    <property type="entry name" value="Hematopoietin_rcpt_Gp130_CS"/>
</dbReference>
<dbReference type="CTD" id="1441"/>
<evidence type="ECO:0000256" key="7">
    <source>
        <dbReference type="ARBA" id="ARBA00023136"/>
    </source>
</evidence>
<accession>A0A9F5IQS9</accession>
<evidence type="ECO:0000256" key="5">
    <source>
        <dbReference type="ARBA" id="ARBA00022737"/>
    </source>
</evidence>
<evidence type="ECO:0000256" key="4">
    <source>
        <dbReference type="ARBA" id="ARBA00022729"/>
    </source>
</evidence>
<dbReference type="InterPro" id="IPR013783">
    <property type="entry name" value="Ig-like_fold"/>
</dbReference>
<keyword evidence="14" id="KW-1185">Reference proteome</keyword>
<gene>
    <name evidence="15" type="primary">CSF3R</name>
</gene>
<dbReference type="OrthoDB" id="9887129at2759"/>
<dbReference type="Pfam" id="PF00041">
    <property type="entry name" value="fn3"/>
    <property type="match status" value="1"/>
</dbReference>
<evidence type="ECO:0000256" key="6">
    <source>
        <dbReference type="ARBA" id="ARBA00022989"/>
    </source>
</evidence>
<dbReference type="FunFam" id="2.60.40.10:FF:000465">
    <property type="entry name" value="Granulocyte colony-stimulating factor receptor"/>
    <property type="match status" value="1"/>
</dbReference>
<organism evidence="14 15">
    <name type="scientific">Python bivittatus</name>
    <name type="common">Burmese python</name>
    <name type="synonym">Python molurus bivittatus</name>
    <dbReference type="NCBI Taxonomy" id="176946"/>
    <lineage>
        <taxon>Eukaryota</taxon>
        <taxon>Metazoa</taxon>
        <taxon>Chordata</taxon>
        <taxon>Craniata</taxon>
        <taxon>Vertebrata</taxon>
        <taxon>Euteleostomi</taxon>
        <taxon>Lepidosauria</taxon>
        <taxon>Squamata</taxon>
        <taxon>Bifurcata</taxon>
        <taxon>Unidentata</taxon>
        <taxon>Episquamata</taxon>
        <taxon>Toxicofera</taxon>
        <taxon>Serpentes</taxon>
        <taxon>Henophidia</taxon>
        <taxon>Pythonidae</taxon>
        <taxon>Python</taxon>
    </lineage>
</organism>
<feature type="domain" description="Fibronectin type-III" evidence="13">
    <location>
        <begin position="440"/>
        <end position="535"/>
    </location>
</feature>
<dbReference type="PANTHER" id="PTHR48423:SF1">
    <property type="entry name" value="INTERLEUKIN-27 RECEPTOR SUBUNIT ALPHA"/>
    <property type="match status" value="1"/>
</dbReference>
<evidence type="ECO:0000256" key="2">
    <source>
        <dbReference type="ARBA" id="ARBA00008921"/>
    </source>
</evidence>
<dbReference type="InterPro" id="IPR036116">
    <property type="entry name" value="FN3_sf"/>
</dbReference>
<feature type="domain" description="Fibronectin type-III" evidence="13">
    <location>
        <begin position="536"/>
        <end position="630"/>
    </location>
</feature>
<dbReference type="OMA" id="SYCSIPR"/>
<evidence type="ECO:0000256" key="11">
    <source>
        <dbReference type="SAM" id="MobiDB-lite"/>
    </source>
</evidence>
<evidence type="ECO:0000259" key="13">
    <source>
        <dbReference type="PROSITE" id="PS50853"/>
    </source>
</evidence>
<dbReference type="Proteomes" id="UP000695026">
    <property type="component" value="Unplaced"/>
</dbReference>
<evidence type="ECO:0000256" key="10">
    <source>
        <dbReference type="ARBA" id="ARBA00023180"/>
    </source>
</evidence>
<dbReference type="PROSITE" id="PS50853">
    <property type="entry name" value="FN3"/>
    <property type="match status" value="2"/>
</dbReference>
<protein>
    <submittedName>
        <fullName evidence="15">Granulocyte colony-stimulating factor receptor</fullName>
    </submittedName>
</protein>
<evidence type="ECO:0000313" key="14">
    <source>
        <dbReference type="Proteomes" id="UP000695026"/>
    </source>
</evidence>
<dbReference type="AlphaFoldDB" id="A0A9F5IQS9"/>
<comment type="subcellular location">
    <subcellularLocation>
        <location evidence="1">Membrane</location>
        <topology evidence="1">Single-pass type I membrane protein</topology>
    </subcellularLocation>
</comment>
<dbReference type="Gene3D" id="2.60.40.10">
    <property type="entry name" value="Immunoglobulins"/>
    <property type="match status" value="6"/>
</dbReference>
<proteinExistence type="inferred from homology"/>
<name>A0A9F5IQS9_PYTBI</name>
<keyword evidence="3 12" id="KW-0812">Transmembrane</keyword>
<dbReference type="InterPro" id="IPR052672">
    <property type="entry name" value="Type1_Cytokine_Rcpt_Type2"/>
</dbReference>
<comment type="similarity">
    <text evidence="2">Belongs to the type I cytokine receptor family. Type 2 subfamily.</text>
</comment>
<keyword evidence="4" id="KW-0732">Signal</keyword>